<accession>A0A0E9RM11</accession>
<reference evidence="1" key="2">
    <citation type="journal article" date="2015" name="Fish Shellfish Immunol.">
        <title>Early steps in the European eel (Anguilla anguilla)-Vibrio vulnificus interaction in the gills: Role of the RtxA13 toxin.</title>
        <authorList>
            <person name="Callol A."/>
            <person name="Pajuelo D."/>
            <person name="Ebbesson L."/>
            <person name="Teles M."/>
            <person name="MacKenzie S."/>
            <person name="Amaro C."/>
        </authorList>
    </citation>
    <scope>NUCLEOTIDE SEQUENCE</scope>
</reference>
<reference evidence="1" key="1">
    <citation type="submission" date="2014-11" db="EMBL/GenBank/DDBJ databases">
        <authorList>
            <person name="Amaro Gonzalez C."/>
        </authorList>
    </citation>
    <scope>NUCLEOTIDE SEQUENCE</scope>
</reference>
<proteinExistence type="predicted"/>
<evidence type="ECO:0000313" key="1">
    <source>
        <dbReference type="EMBL" id="JAH29837.1"/>
    </source>
</evidence>
<sequence length="43" mass="4907">MIRISRGRPISIWEGSSGRKLSEVTCPTPIFFWHTITRPASFS</sequence>
<protein>
    <submittedName>
        <fullName evidence="1">Uncharacterized protein</fullName>
    </submittedName>
</protein>
<dbReference type="EMBL" id="GBXM01078740">
    <property type="protein sequence ID" value="JAH29837.1"/>
    <property type="molecule type" value="Transcribed_RNA"/>
</dbReference>
<name>A0A0E9RM11_ANGAN</name>
<dbReference type="AlphaFoldDB" id="A0A0E9RM11"/>
<organism evidence="1">
    <name type="scientific">Anguilla anguilla</name>
    <name type="common">European freshwater eel</name>
    <name type="synonym">Muraena anguilla</name>
    <dbReference type="NCBI Taxonomy" id="7936"/>
    <lineage>
        <taxon>Eukaryota</taxon>
        <taxon>Metazoa</taxon>
        <taxon>Chordata</taxon>
        <taxon>Craniata</taxon>
        <taxon>Vertebrata</taxon>
        <taxon>Euteleostomi</taxon>
        <taxon>Actinopterygii</taxon>
        <taxon>Neopterygii</taxon>
        <taxon>Teleostei</taxon>
        <taxon>Anguilliformes</taxon>
        <taxon>Anguillidae</taxon>
        <taxon>Anguilla</taxon>
    </lineage>
</organism>